<name>A0A5C3PLU4_9APHY</name>
<dbReference type="InterPro" id="IPR045341">
    <property type="entry name" value="DUF6532"/>
</dbReference>
<evidence type="ECO:0000313" key="3">
    <source>
        <dbReference type="Proteomes" id="UP000308197"/>
    </source>
</evidence>
<dbReference type="EMBL" id="ML211176">
    <property type="protein sequence ID" value="TFK86943.1"/>
    <property type="molecule type" value="Genomic_DNA"/>
</dbReference>
<accession>A0A5C3PLU4</accession>
<reference evidence="2 3" key="1">
    <citation type="journal article" date="2019" name="Nat. Ecol. Evol.">
        <title>Megaphylogeny resolves global patterns of mushroom evolution.</title>
        <authorList>
            <person name="Varga T."/>
            <person name="Krizsan K."/>
            <person name="Foldi C."/>
            <person name="Dima B."/>
            <person name="Sanchez-Garcia M."/>
            <person name="Sanchez-Ramirez S."/>
            <person name="Szollosi G.J."/>
            <person name="Szarkandi J.G."/>
            <person name="Papp V."/>
            <person name="Albert L."/>
            <person name="Andreopoulos W."/>
            <person name="Angelini C."/>
            <person name="Antonin V."/>
            <person name="Barry K.W."/>
            <person name="Bougher N.L."/>
            <person name="Buchanan P."/>
            <person name="Buyck B."/>
            <person name="Bense V."/>
            <person name="Catcheside P."/>
            <person name="Chovatia M."/>
            <person name="Cooper J."/>
            <person name="Damon W."/>
            <person name="Desjardin D."/>
            <person name="Finy P."/>
            <person name="Geml J."/>
            <person name="Haridas S."/>
            <person name="Hughes K."/>
            <person name="Justo A."/>
            <person name="Karasinski D."/>
            <person name="Kautmanova I."/>
            <person name="Kiss B."/>
            <person name="Kocsube S."/>
            <person name="Kotiranta H."/>
            <person name="LaButti K.M."/>
            <person name="Lechner B.E."/>
            <person name="Liimatainen K."/>
            <person name="Lipzen A."/>
            <person name="Lukacs Z."/>
            <person name="Mihaltcheva S."/>
            <person name="Morgado L.N."/>
            <person name="Niskanen T."/>
            <person name="Noordeloos M.E."/>
            <person name="Ohm R.A."/>
            <person name="Ortiz-Santana B."/>
            <person name="Ovrebo C."/>
            <person name="Racz N."/>
            <person name="Riley R."/>
            <person name="Savchenko A."/>
            <person name="Shiryaev A."/>
            <person name="Soop K."/>
            <person name="Spirin V."/>
            <person name="Szebenyi C."/>
            <person name="Tomsovsky M."/>
            <person name="Tulloss R.E."/>
            <person name="Uehling J."/>
            <person name="Grigoriev I.V."/>
            <person name="Vagvolgyi C."/>
            <person name="Papp T."/>
            <person name="Martin F.M."/>
            <person name="Miettinen O."/>
            <person name="Hibbett D.S."/>
            <person name="Nagy L.G."/>
        </authorList>
    </citation>
    <scope>NUCLEOTIDE SEQUENCE [LARGE SCALE GENOMIC DNA]</scope>
    <source>
        <strain evidence="2 3">HHB13444</strain>
    </source>
</reference>
<protein>
    <recommendedName>
        <fullName evidence="1">DUF6532 domain-containing protein</fullName>
    </recommendedName>
</protein>
<dbReference type="Proteomes" id="UP000308197">
    <property type="component" value="Unassembled WGS sequence"/>
</dbReference>
<dbReference type="AlphaFoldDB" id="A0A5C3PLU4"/>
<feature type="domain" description="DUF6532" evidence="1">
    <location>
        <begin position="17"/>
        <end position="210"/>
    </location>
</feature>
<evidence type="ECO:0000259" key="1">
    <source>
        <dbReference type="Pfam" id="PF20149"/>
    </source>
</evidence>
<sequence>KPRASDYDPEAKQVLARAITVFKARLTLEDAYPDNMQGRTWAKQAWEHAAEDFEVPDLEPDDEAIPLMTRYTWHLRGEIKTAARAAVQGTYGFKSVTFKNPLVIAHNENVAKMLLHERAYKYEDPARREGLYEGDIIQTIINRVYYKDPEDDGVLHDEAYRPFPFAGVALVLTAVECAINEWSTGLWQNVQFDEKYKAIYKSHLIDINRFHAASGEDDIMREVCTTISENGRFNAKVPVFAPVEVVRTLSNDEAARAIAAYRRRQAERRQQANL</sequence>
<gene>
    <name evidence="2" type="ORF">K466DRAFT_491817</name>
</gene>
<keyword evidence="3" id="KW-1185">Reference proteome</keyword>
<proteinExistence type="predicted"/>
<evidence type="ECO:0000313" key="2">
    <source>
        <dbReference type="EMBL" id="TFK86943.1"/>
    </source>
</evidence>
<dbReference type="STRING" id="1314778.A0A5C3PLU4"/>
<dbReference type="Pfam" id="PF20149">
    <property type="entry name" value="DUF6532"/>
    <property type="match status" value="1"/>
</dbReference>
<organism evidence="2 3">
    <name type="scientific">Polyporus arcularius HHB13444</name>
    <dbReference type="NCBI Taxonomy" id="1314778"/>
    <lineage>
        <taxon>Eukaryota</taxon>
        <taxon>Fungi</taxon>
        <taxon>Dikarya</taxon>
        <taxon>Basidiomycota</taxon>
        <taxon>Agaricomycotina</taxon>
        <taxon>Agaricomycetes</taxon>
        <taxon>Polyporales</taxon>
        <taxon>Polyporaceae</taxon>
        <taxon>Polyporus</taxon>
    </lineage>
</organism>
<feature type="non-terminal residue" evidence="2">
    <location>
        <position position="1"/>
    </location>
</feature>
<dbReference type="InParanoid" id="A0A5C3PLU4"/>